<proteinExistence type="predicted"/>
<organism evidence="1 2">
    <name type="scientific">Vibrio breoganii</name>
    <dbReference type="NCBI Taxonomy" id="553239"/>
    <lineage>
        <taxon>Bacteria</taxon>
        <taxon>Pseudomonadati</taxon>
        <taxon>Pseudomonadota</taxon>
        <taxon>Gammaproteobacteria</taxon>
        <taxon>Vibrionales</taxon>
        <taxon>Vibrionaceae</taxon>
        <taxon>Vibrio</taxon>
    </lineage>
</organism>
<dbReference type="RefSeq" id="WP_102460288.1">
    <property type="nucleotide sequence ID" value="NZ_MCXS01000025.1"/>
</dbReference>
<dbReference type="EMBL" id="MDBO01000036">
    <property type="protein sequence ID" value="PMP14056.1"/>
    <property type="molecule type" value="Genomic_DNA"/>
</dbReference>
<evidence type="ECO:0000313" key="1">
    <source>
        <dbReference type="EMBL" id="PMP14056.1"/>
    </source>
</evidence>
<dbReference type="Proteomes" id="UP000235611">
    <property type="component" value="Unassembled WGS sequence"/>
</dbReference>
<sequence length="74" mass="8421">MDILLPKKASAELKKRAEKLLFKLDAGTIQLRKTERHGYTTAAIGRGERAVILKNVIHIFSKHSDYEKFINRAA</sequence>
<dbReference type="AlphaFoldDB" id="A0AAP8SY43"/>
<name>A0AAP8SY43_9VIBR</name>
<evidence type="ECO:0000313" key="2">
    <source>
        <dbReference type="Proteomes" id="UP000235611"/>
    </source>
</evidence>
<accession>A0AAP8SY43</accession>
<protein>
    <submittedName>
        <fullName evidence="1">Uncharacterized protein</fullName>
    </submittedName>
</protein>
<reference evidence="2" key="1">
    <citation type="submission" date="2016-07" db="EMBL/GenBank/DDBJ databases">
        <title>Nontailed viruses are major unrecognized killers of bacteria in the ocean.</title>
        <authorList>
            <person name="Kauffman K."/>
            <person name="Hussain F."/>
            <person name="Yang J."/>
            <person name="Arevalo P."/>
            <person name="Brown J."/>
            <person name="Cutler M."/>
            <person name="Kelly L."/>
            <person name="Polz M.F."/>
        </authorList>
    </citation>
    <scope>NUCLEOTIDE SEQUENCE [LARGE SCALE GENOMIC DNA]</scope>
    <source>
        <strain evidence="2">10N.222.49.A5</strain>
    </source>
</reference>
<comment type="caution">
    <text evidence="1">The sequence shown here is derived from an EMBL/GenBank/DDBJ whole genome shotgun (WGS) entry which is preliminary data.</text>
</comment>
<gene>
    <name evidence="1" type="ORF">BCS93_04510</name>
</gene>